<evidence type="ECO:0000259" key="5">
    <source>
        <dbReference type="PROSITE" id="PS50189"/>
    </source>
</evidence>
<dbReference type="InterPro" id="IPR011626">
    <property type="entry name" value="Alpha-macroglobulin_TED"/>
</dbReference>
<protein>
    <submittedName>
        <fullName evidence="7">Uncharacterized protein</fullName>
    </submittedName>
</protein>
<dbReference type="Gene3D" id="1.20.50.70">
    <property type="match status" value="1"/>
</dbReference>
<dbReference type="SMART" id="SM01419">
    <property type="entry name" value="Thiol-ester_cl"/>
    <property type="match status" value="1"/>
</dbReference>
<dbReference type="Gene3D" id="2.60.40.690">
    <property type="entry name" value="Alpha-macroglobulin, receptor-binding domain"/>
    <property type="match status" value="1"/>
</dbReference>
<dbReference type="AlphaFoldDB" id="A0A9D3XPG1"/>
<dbReference type="PANTHER" id="PTHR11412">
    <property type="entry name" value="MACROGLOBULIN / COMPLEMENT"/>
    <property type="match status" value="1"/>
</dbReference>
<dbReference type="SMART" id="SM00643">
    <property type="entry name" value="C345C"/>
    <property type="match status" value="1"/>
</dbReference>
<dbReference type="Pfam" id="PF07677">
    <property type="entry name" value="A2M_recep"/>
    <property type="match status" value="1"/>
</dbReference>
<reference evidence="7" key="1">
    <citation type="submission" date="2021-09" db="EMBL/GenBank/DDBJ databases">
        <title>The genome of Mauremys mutica provides insights into the evolution of semi-aquatic lifestyle.</title>
        <authorList>
            <person name="Gong S."/>
            <person name="Gao Y."/>
        </authorList>
    </citation>
    <scope>NUCLEOTIDE SEQUENCE</scope>
    <source>
        <strain evidence="7">MM-2020</strain>
        <tissue evidence="7">Muscle</tissue>
    </source>
</reference>
<dbReference type="SMART" id="SM00060">
    <property type="entry name" value="FN3"/>
    <property type="match status" value="2"/>
</dbReference>
<evidence type="ECO:0000313" key="7">
    <source>
        <dbReference type="EMBL" id="KAH1182810.1"/>
    </source>
</evidence>
<dbReference type="GO" id="GO:0004866">
    <property type="term" value="F:endopeptidase inhibitor activity"/>
    <property type="evidence" value="ECO:0007669"/>
    <property type="project" value="InterPro"/>
</dbReference>
<accession>A0A9D3XPG1</accession>
<organism evidence="7 8">
    <name type="scientific">Mauremys mutica</name>
    <name type="common">yellowpond turtle</name>
    <dbReference type="NCBI Taxonomy" id="74926"/>
    <lineage>
        <taxon>Eukaryota</taxon>
        <taxon>Metazoa</taxon>
        <taxon>Chordata</taxon>
        <taxon>Craniata</taxon>
        <taxon>Vertebrata</taxon>
        <taxon>Euteleostomi</taxon>
        <taxon>Archelosauria</taxon>
        <taxon>Testudinata</taxon>
        <taxon>Testudines</taxon>
        <taxon>Cryptodira</taxon>
        <taxon>Durocryptodira</taxon>
        <taxon>Testudinoidea</taxon>
        <taxon>Geoemydidae</taxon>
        <taxon>Geoemydinae</taxon>
        <taxon>Mauremys</taxon>
    </lineage>
</organism>
<dbReference type="InterPro" id="IPR050473">
    <property type="entry name" value="A2M/Complement_sys"/>
</dbReference>
<dbReference type="SMART" id="SM01361">
    <property type="entry name" value="A2M_recep"/>
    <property type="match status" value="1"/>
</dbReference>
<evidence type="ECO:0000313" key="8">
    <source>
        <dbReference type="Proteomes" id="UP000827986"/>
    </source>
</evidence>
<gene>
    <name evidence="7" type="ORF">KIL84_004302</name>
</gene>
<dbReference type="Pfam" id="PF01759">
    <property type="entry name" value="NTR"/>
    <property type="match status" value="1"/>
</dbReference>
<dbReference type="InterPro" id="IPR008993">
    <property type="entry name" value="TIMP-like_OB-fold"/>
</dbReference>
<dbReference type="CDD" id="cd00063">
    <property type="entry name" value="FN3"/>
    <property type="match status" value="2"/>
</dbReference>
<comment type="subcellular location">
    <subcellularLocation>
        <location evidence="1">Secreted</location>
    </subcellularLocation>
</comment>
<evidence type="ECO:0000256" key="1">
    <source>
        <dbReference type="ARBA" id="ARBA00004613"/>
    </source>
</evidence>
<evidence type="ECO:0000259" key="6">
    <source>
        <dbReference type="PROSITE" id="PS50853"/>
    </source>
</evidence>
<name>A0A9D3XPG1_9SAUR</name>
<dbReference type="InterPro" id="IPR009048">
    <property type="entry name" value="A-macroglobulin_rcpt-bd"/>
</dbReference>
<comment type="caution">
    <text evidence="7">The sequence shown here is derived from an EMBL/GenBank/DDBJ whole genome shotgun (WGS) entry which is preliminary data.</text>
</comment>
<keyword evidence="3" id="KW-0882">Thioester bond</keyword>
<dbReference type="Pfam" id="PF00041">
    <property type="entry name" value="fn3"/>
    <property type="match status" value="2"/>
</dbReference>
<dbReference type="SUPFAM" id="SSF50242">
    <property type="entry name" value="TIMP-like"/>
    <property type="match status" value="1"/>
</dbReference>
<evidence type="ECO:0000256" key="3">
    <source>
        <dbReference type="ARBA" id="ARBA00022966"/>
    </source>
</evidence>
<evidence type="ECO:0000256" key="2">
    <source>
        <dbReference type="ARBA" id="ARBA00022525"/>
    </source>
</evidence>
<keyword evidence="2" id="KW-0964">Secreted</keyword>
<dbReference type="InterPro" id="IPR019742">
    <property type="entry name" value="MacrogloblnA2_CS"/>
</dbReference>
<evidence type="ECO:0000256" key="4">
    <source>
        <dbReference type="ARBA" id="ARBA00023157"/>
    </source>
</evidence>
<dbReference type="PANTHER" id="PTHR11412:SF86">
    <property type="entry name" value="COMPLEMENT C4-A-RELATED"/>
    <property type="match status" value="1"/>
</dbReference>
<dbReference type="InterPro" id="IPR001599">
    <property type="entry name" value="Macroglobln_a2"/>
</dbReference>
<dbReference type="PROSITE" id="PS50189">
    <property type="entry name" value="NTR"/>
    <property type="match status" value="1"/>
</dbReference>
<dbReference type="PROSITE" id="PS00477">
    <property type="entry name" value="ALPHA_2_MACROGLOBULIN"/>
    <property type="match status" value="1"/>
</dbReference>
<feature type="domain" description="NTR" evidence="5">
    <location>
        <begin position="856"/>
        <end position="1000"/>
    </location>
</feature>
<dbReference type="InterPro" id="IPR036116">
    <property type="entry name" value="FN3_sf"/>
</dbReference>
<dbReference type="GO" id="GO:0005615">
    <property type="term" value="C:extracellular space"/>
    <property type="evidence" value="ECO:0007669"/>
    <property type="project" value="InterPro"/>
</dbReference>
<dbReference type="SUPFAM" id="SSF49410">
    <property type="entry name" value="Alpha-macroglobulin receptor domain"/>
    <property type="match status" value="1"/>
</dbReference>
<dbReference type="Pfam" id="PF00207">
    <property type="entry name" value="A2M"/>
    <property type="match status" value="1"/>
</dbReference>
<dbReference type="InterPro" id="IPR047565">
    <property type="entry name" value="Alpha-macroglob_thiol-ester_cl"/>
</dbReference>
<keyword evidence="4" id="KW-1015">Disulfide bond</keyword>
<dbReference type="Pfam" id="PF07678">
    <property type="entry name" value="TED_complement"/>
    <property type="match status" value="1"/>
</dbReference>
<dbReference type="EMBL" id="JAHDVG010000466">
    <property type="protein sequence ID" value="KAH1182810.1"/>
    <property type="molecule type" value="Genomic_DNA"/>
</dbReference>
<dbReference type="SMART" id="SM01360">
    <property type="entry name" value="A2M"/>
    <property type="match status" value="1"/>
</dbReference>
<dbReference type="FunFam" id="2.60.40.10:FF:000155">
    <property type="entry name" value="complement C3 isoform X1"/>
    <property type="match status" value="1"/>
</dbReference>
<dbReference type="SUPFAM" id="SSF49265">
    <property type="entry name" value="Fibronectin type III"/>
    <property type="match status" value="2"/>
</dbReference>
<feature type="domain" description="Fibronectin type-III" evidence="6">
    <location>
        <begin position="22"/>
        <end position="113"/>
    </location>
</feature>
<dbReference type="InterPro" id="IPR013783">
    <property type="entry name" value="Ig-like_fold"/>
</dbReference>
<dbReference type="Gene3D" id="2.20.130.20">
    <property type="match status" value="1"/>
</dbReference>
<dbReference type="InterPro" id="IPR001134">
    <property type="entry name" value="Netrin_domain"/>
</dbReference>
<dbReference type="Gene3D" id="2.60.40.10">
    <property type="entry name" value="Immunoglobulins"/>
    <property type="match status" value="3"/>
</dbReference>
<dbReference type="GO" id="GO:0006956">
    <property type="term" value="P:complement activation"/>
    <property type="evidence" value="ECO:0007669"/>
    <property type="project" value="TreeGrafter"/>
</dbReference>
<dbReference type="InterPro" id="IPR003961">
    <property type="entry name" value="FN3_dom"/>
</dbReference>
<dbReference type="Proteomes" id="UP000827986">
    <property type="component" value="Unassembled WGS sequence"/>
</dbReference>
<keyword evidence="8" id="KW-1185">Reference proteome</keyword>
<dbReference type="InterPro" id="IPR036595">
    <property type="entry name" value="A-macroglobulin_rcpt-bd_sf"/>
</dbReference>
<dbReference type="Gene3D" id="2.60.120.1540">
    <property type="match status" value="1"/>
</dbReference>
<dbReference type="PROSITE" id="PS50853">
    <property type="entry name" value="FN3"/>
    <property type="match status" value="1"/>
</dbReference>
<dbReference type="SUPFAM" id="SSF48239">
    <property type="entry name" value="Terpenoid cyclases/Protein prenyltransferases"/>
    <property type="match status" value="1"/>
</dbReference>
<dbReference type="CDD" id="cd02896">
    <property type="entry name" value="complement_C3_C4_C5"/>
    <property type="match status" value="1"/>
</dbReference>
<proteinExistence type="predicted"/>
<sequence length="1002" mass="110305">MAVRGFEESEPLVGYVTTVPDGPSDLRAVNVADTAALLRWRPPRAPVQSYELSYGPPQGPSVTLRLPGDRAEHPLAGLRLDTEYLVSVHGVTGGNRSSPASATFTTGLDAPRDLRATEVTPRSARLSWTPPRVPPAGYLLSYETPSGQTQVFAAMGSYDLGCSPGSGADALGVFEDAGLALRVGGLESPVRSVNPERDEDEFFDDDSVQTRSVFPESWLWKTLTVQGSSRQTHLVPDSITTWEIQAVSMSPTTGICVSDPLSVRVFQDFHLSLRLPYAVKRFEQLELRPVLYNYRDRPVNVSVHMERSEGICSPATGDRVRRQAVQVPAKGALAVPFTVVPMGAADIPITITAQGGWGLGDSVARSLRVEREGTAQLEEMSYSLDSEERLSRALEIPGELPPNALPDGDFKMSVRVTADEPVETLEKSLSPAGLVGLLRVPRGCAEQTMIYMAPGLYAMRYLDETEQWAQLRAERKQEGLEHLRVGYERILTFRKADGSYGAWLHRDSSTWLTAFVVKVLALSRQYQDVDAAGIRESVTWLLGNQQTDGSFRDPHPVIHRDMQGGVGGQQGGVSLTAFVVVALKQALALYEEQEADPELQKETQEQRARVRSSLSRATRYLAAAPEQGRAPYPAAISAYALSLASDDAGAIGAADRRLRELALRDSEGTMMFWAAEEGGATSASAISVETTAYALLHLVLHNDLATAKKVLKMYNVLELHNSSCQSLGLEVTVSGDVRFEVDEEDYDYDYGGEAPAAEAPLHPIHWFDARRRRRREAADPGQRNKDVAYSVCIWRKPGSRLSGMAIADITLLSGFQPHVDDLDKLKDLADRYISHYEVQGQRLLLYFETVPQERDCVGFRAAQPVPVGLLQPASASLYDFYEPGYEVRVQQEEELSGFRAYEAEILEPLQFTEDVGLKAGQSRRFLVRGSCRTRLVPGSRYLVMGQDGETLDPQGRRQYLLDAAAWIELLPEPSRCRATAHRNLCAQLRAFAQGYGQNGCRV</sequence>
<dbReference type="InterPro" id="IPR008930">
    <property type="entry name" value="Terpenoid_cyclase/PrenylTrfase"/>
</dbReference>
<dbReference type="InterPro" id="IPR018933">
    <property type="entry name" value="Netrin_module_non-TIMP"/>
</dbReference>
<dbReference type="Gene3D" id="1.50.10.20">
    <property type="match status" value="1"/>
</dbReference>